<dbReference type="GeneID" id="82891362"/>
<evidence type="ECO:0000256" key="1">
    <source>
        <dbReference type="SAM" id="MobiDB-lite"/>
    </source>
</evidence>
<proteinExistence type="predicted"/>
<organism evidence="3 4">
    <name type="scientific">Alistipes ihumii AP11</name>
    <dbReference type="NCBI Taxonomy" id="1211813"/>
    <lineage>
        <taxon>Bacteria</taxon>
        <taxon>Pseudomonadati</taxon>
        <taxon>Bacteroidota</taxon>
        <taxon>Bacteroidia</taxon>
        <taxon>Bacteroidales</taxon>
        <taxon>Rikenellaceae</taxon>
        <taxon>Alistipes</taxon>
    </lineage>
</organism>
<reference evidence="3" key="1">
    <citation type="journal article" date="2022" name="Cell">
        <title>Design, construction, and in vivo augmentation of a complex gut microbiome.</title>
        <authorList>
            <person name="Cheng A.G."/>
            <person name="Ho P.Y."/>
            <person name="Aranda-Diaz A."/>
            <person name="Jain S."/>
            <person name="Yu F.B."/>
            <person name="Meng X."/>
            <person name="Wang M."/>
            <person name="Iakiviak M."/>
            <person name="Nagashima K."/>
            <person name="Zhao A."/>
            <person name="Murugkar P."/>
            <person name="Patil A."/>
            <person name="Atabakhsh K."/>
            <person name="Weakley A."/>
            <person name="Yan J."/>
            <person name="Brumbaugh A.R."/>
            <person name="Higginbottom S."/>
            <person name="Dimas A."/>
            <person name="Shiver A.L."/>
            <person name="Deutschbauer A."/>
            <person name="Neff N."/>
            <person name="Sonnenburg J.L."/>
            <person name="Huang K.C."/>
            <person name="Fischbach M.A."/>
        </authorList>
    </citation>
    <scope>NUCLEOTIDE SEQUENCE</scope>
    <source>
        <strain evidence="3">AP11</strain>
    </source>
</reference>
<dbReference type="Proteomes" id="UP001059295">
    <property type="component" value="Chromosome"/>
</dbReference>
<evidence type="ECO:0000313" key="4">
    <source>
        <dbReference type="Proteomes" id="UP001059295"/>
    </source>
</evidence>
<sequence>MSKRKKNRYAIQPAESSPKSLPMPSRYSTGEYRLVQVFVEGYDDVAFWRGIFDDYETEWLKFEISVPPRQDLAKGKKVLLGMIGECCDDRILCVDSDFDYLFEDFNEQSRQVNRTPYLFHTYAYATENYLCWPASLHKVCVKATKNDTMIFDFERFMGRYSRAIYPLFLWYAYSARRKSEKAFTLVDFRSSVRLNYLDIREDGQQTLEWLERQVSKRVRMLETHNPQWAAEVEAFGQHIRNRGVEPNNVHLFMQGHTLMDNVVLILLHTVCDKLRDMNIDRIAAGTKQGISLKNELSNYNNSLRNVREVLLDNEQYKDCFLYRKLRQDIERYVSKLTQGSRRRYPDFSRNTQTP</sequence>
<evidence type="ECO:0000259" key="2">
    <source>
        <dbReference type="Pfam" id="PF14491"/>
    </source>
</evidence>
<name>A0ABY5UXB6_9BACT</name>
<accession>A0ABY5UXB6</accession>
<feature type="domain" description="DUF4435" evidence="2">
    <location>
        <begin position="35"/>
        <end position="275"/>
    </location>
</feature>
<evidence type="ECO:0000313" key="3">
    <source>
        <dbReference type="EMBL" id="UWN56313.1"/>
    </source>
</evidence>
<gene>
    <name evidence="3" type="ORF">NQ491_06470</name>
</gene>
<dbReference type="InterPro" id="IPR029492">
    <property type="entry name" value="DUF4435"/>
</dbReference>
<feature type="region of interest" description="Disordered" evidence="1">
    <location>
        <begin position="1"/>
        <end position="22"/>
    </location>
</feature>
<protein>
    <submittedName>
        <fullName evidence="3">DUF4435 domain-containing protein</fullName>
    </submittedName>
</protein>
<dbReference type="RefSeq" id="WP_019246101.1">
    <property type="nucleotide sequence ID" value="NZ_CAPH01000013.1"/>
</dbReference>
<dbReference type="EMBL" id="CP102294">
    <property type="protein sequence ID" value="UWN56313.1"/>
    <property type="molecule type" value="Genomic_DNA"/>
</dbReference>
<keyword evidence="4" id="KW-1185">Reference proteome</keyword>
<dbReference type="Pfam" id="PF14491">
    <property type="entry name" value="DUF4435"/>
    <property type="match status" value="1"/>
</dbReference>